<name>A0A2N1IN27_9PSED</name>
<evidence type="ECO:0000313" key="3">
    <source>
        <dbReference type="Proteomes" id="UP000233399"/>
    </source>
</evidence>
<protein>
    <submittedName>
        <fullName evidence="2">Uncharacterized protein</fullName>
    </submittedName>
</protein>
<comment type="caution">
    <text evidence="2">The sequence shown here is derived from an EMBL/GenBank/DDBJ whole genome shotgun (WGS) entry which is preliminary data.</text>
</comment>
<feature type="coiled-coil region" evidence="1">
    <location>
        <begin position="539"/>
        <end position="586"/>
    </location>
</feature>
<accession>A0A2N1IN27</accession>
<evidence type="ECO:0000313" key="2">
    <source>
        <dbReference type="EMBL" id="PKI19658.1"/>
    </source>
</evidence>
<evidence type="ECO:0000256" key="1">
    <source>
        <dbReference type="SAM" id="Coils"/>
    </source>
</evidence>
<organism evidence="2 3">
    <name type="scientific">Pseudomonas monteilii</name>
    <dbReference type="NCBI Taxonomy" id="76759"/>
    <lineage>
        <taxon>Bacteria</taxon>
        <taxon>Pseudomonadati</taxon>
        <taxon>Pseudomonadota</taxon>
        <taxon>Gammaproteobacteria</taxon>
        <taxon>Pseudomonadales</taxon>
        <taxon>Pseudomonadaceae</taxon>
        <taxon>Pseudomonas</taxon>
    </lineage>
</organism>
<dbReference type="EMBL" id="PJCG01000052">
    <property type="protein sequence ID" value="PKI19658.1"/>
    <property type="molecule type" value="Genomic_DNA"/>
</dbReference>
<dbReference type="Proteomes" id="UP000233399">
    <property type="component" value="Unassembled WGS sequence"/>
</dbReference>
<dbReference type="InterPro" id="IPR027417">
    <property type="entry name" value="P-loop_NTPase"/>
</dbReference>
<dbReference type="Gene3D" id="3.40.1140.10">
    <property type="match status" value="1"/>
</dbReference>
<keyword evidence="1" id="KW-0175">Coiled coil</keyword>
<proteinExistence type="predicted"/>
<dbReference type="AlphaFoldDB" id="A0A2N1IN27"/>
<sequence length="968" mass="108802">MSSMFHEAFKIRQIVLVNSGAYCYAKIRIDQHTALLGANNSGKTSLLNALKFFLLPEENLNDCVRKFGFKNADGFYSKEQSFGFYFPDNSSFLILEAENPHGPFCTVINPGLRSFSYERTCVPVPYSAIEHVFWDHESLANNGAGAPITGLSCATVAAQLKTVGGLVVRDVENIKSRFYRHHPSRPDLGRFCLLPLSQGGKSREIEAWKKLIHLAFDIAAKDKRTLPDTIATIIEGKKDRKEAELNVNLPAILERYSALKSTKLRLQGVRAAKPLWDQFESRYFALLDNGTALINHLQGAAATLEDLDGSHAERHQKKIEHYHATSLAAKALTSDAERIAAQCKEKIGGIRELERQFGRIKQDSSALSAIIHTYPNMATEEIIEAIEAATTEDQQKVVSLKDAEVFRQEFEQRARELNADQARAAVLKSILKDSKSTVLDLLPVESSTVLYSLNPVAFSIERDVLEEHQQAALRAFTALFGAHENALVFLDQTTPVPIKAYDAAMVTRERDEELATLSRRMRTNQQRITEMAGDARQSLDQLAMKVRVLESQIDKDKANIGLLKRKEFVETEFARVKLELARANDELLQFTASHREISEQLAEAKELQGVANQELEASKQLSDKLSGWSRRVKELLFFRLDFLREGLASAEQQLINVDDTLINNLESRAYELSKDFDALKKASGSLLDAVPDVETEFEPFSSATLTALRPLYERYALLYGRLDLEEYNHDHHVSEHNADTRLQMQSIEHAKRLIADFIKRIESHLADIKVSNIDEVCIEYTLHPQFDELLKTVKSVNMLGVDLPADVLYERIGSFSSEFFDGDQRRDGRLNMARLLMGVEYKVKLAGRDYFTSESQSTGTSVMINSRLLAFLLKELLQVDTQVSLPLLIDEISNLDAKNLGAARDIAEADGFFIFGATPDLTPNIGKVIGNYVNLDYFRANELSYNRERTILYTGINESLTATVDRSA</sequence>
<dbReference type="RefSeq" id="WP_101196606.1">
    <property type="nucleotide sequence ID" value="NZ_PJCG01000052.1"/>
</dbReference>
<reference evidence="2 3" key="1">
    <citation type="submission" date="2017-12" db="EMBL/GenBank/DDBJ databases">
        <title>Isolation and characterization of an aerobic denitrifying Pseudomonas monteilii CY06 from aquaculture ponds.</title>
        <authorList>
            <person name="Ma Q."/>
            <person name="Cai Y."/>
            <person name="He Z."/>
        </authorList>
    </citation>
    <scope>NUCLEOTIDE SEQUENCE [LARGE SCALE GENOMIC DNA]</scope>
    <source>
        <strain evidence="2 3">CY06</strain>
    </source>
</reference>
<gene>
    <name evidence="2" type="ORF">CXB65_21630</name>
</gene>
<dbReference type="SUPFAM" id="SSF52540">
    <property type="entry name" value="P-loop containing nucleoside triphosphate hydrolases"/>
    <property type="match status" value="1"/>
</dbReference>